<organism evidence="1 2">
    <name type="scientific">Jatrophihabitans lederbergiae</name>
    <dbReference type="NCBI Taxonomy" id="3075547"/>
    <lineage>
        <taxon>Bacteria</taxon>
        <taxon>Bacillati</taxon>
        <taxon>Actinomycetota</taxon>
        <taxon>Actinomycetes</taxon>
        <taxon>Jatrophihabitantales</taxon>
        <taxon>Jatrophihabitantaceae</taxon>
        <taxon>Jatrophihabitans</taxon>
    </lineage>
</organism>
<keyword evidence="1" id="KW-0328">Glycosyltransferase</keyword>
<dbReference type="SUPFAM" id="SSF53756">
    <property type="entry name" value="UDP-Glycosyltransferase/glycogen phosphorylase"/>
    <property type="match status" value="1"/>
</dbReference>
<name>A0ABU2J9K7_9ACTN</name>
<comment type="caution">
    <text evidence="1">The sequence shown here is derived from an EMBL/GenBank/DDBJ whole genome shotgun (WGS) entry which is preliminary data.</text>
</comment>
<gene>
    <name evidence="1" type="ORF">RM423_09745</name>
</gene>
<dbReference type="Pfam" id="PF13692">
    <property type="entry name" value="Glyco_trans_1_4"/>
    <property type="match status" value="1"/>
</dbReference>
<reference evidence="2" key="1">
    <citation type="submission" date="2023-07" db="EMBL/GenBank/DDBJ databases">
        <title>30 novel species of actinomycetes from the DSMZ collection.</title>
        <authorList>
            <person name="Nouioui I."/>
        </authorList>
    </citation>
    <scope>NUCLEOTIDE SEQUENCE [LARGE SCALE GENOMIC DNA]</scope>
    <source>
        <strain evidence="2">DSM 44399</strain>
    </source>
</reference>
<keyword evidence="2" id="KW-1185">Reference proteome</keyword>
<dbReference type="Proteomes" id="UP001183176">
    <property type="component" value="Unassembled WGS sequence"/>
</dbReference>
<proteinExistence type="predicted"/>
<dbReference type="Gene3D" id="3.40.50.2000">
    <property type="entry name" value="Glycogen Phosphorylase B"/>
    <property type="match status" value="1"/>
</dbReference>
<dbReference type="PANTHER" id="PTHR12526">
    <property type="entry name" value="GLYCOSYLTRANSFERASE"/>
    <property type="match status" value="1"/>
</dbReference>
<evidence type="ECO:0000313" key="1">
    <source>
        <dbReference type="EMBL" id="MDT0261676.1"/>
    </source>
</evidence>
<accession>A0ABU2J9K7</accession>
<dbReference type="RefSeq" id="WP_311422829.1">
    <property type="nucleotide sequence ID" value="NZ_JAVREH010000009.1"/>
</dbReference>
<dbReference type="GO" id="GO:0016757">
    <property type="term" value="F:glycosyltransferase activity"/>
    <property type="evidence" value="ECO:0007669"/>
    <property type="project" value="UniProtKB-KW"/>
</dbReference>
<dbReference type="PANTHER" id="PTHR12526:SF630">
    <property type="entry name" value="GLYCOSYLTRANSFERASE"/>
    <property type="match status" value="1"/>
</dbReference>
<dbReference type="EC" id="2.4.-.-" evidence="1"/>
<keyword evidence="1" id="KW-0808">Transferase</keyword>
<protein>
    <submittedName>
        <fullName evidence="1">Glycosyltransferase</fullName>
        <ecNumber evidence="1">2.4.-.-</ecNumber>
    </submittedName>
</protein>
<dbReference type="EMBL" id="JAVREH010000009">
    <property type="protein sequence ID" value="MDT0261676.1"/>
    <property type="molecule type" value="Genomic_DNA"/>
</dbReference>
<evidence type="ECO:0000313" key="2">
    <source>
        <dbReference type="Proteomes" id="UP001183176"/>
    </source>
</evidence>
<sequence>MNTQSQPDLVVLSHLRWPWVWQRPQHLVSRFAEQRRESGAQTWFVEEPLAGDVEQASIRSERTDGITRVWLEVPGVNDPTGSISFTDPRASTYGTLLSELLAEQGCAPAPDLWLYTPMAYDIARQLPGGRLVYDVMDDLSAFRYAPEGLRLRQRRLLSAADIVFTGGRSLHRSMLNQRRDGVHLFPSGVESTHYAISRGLRASRTRKVAGYVGVIDERLDLAILEAMAAALPDWSVQIVGPLAKIDEAALPQADNIHYAGQVPYDSLPRVMAGFDVGLMPFALNEATRAISPTKTLEYLAAGLPVVSTRIADVVADYADIVHFADNGAEFAEACREVVTHRLSERDHRLRPIQARQEWDYIAGSMADLLDEHGHTADYSSDDEGVSA</sequence>